<dbReference type="Proteomes" id="UP000594454">
    <property type="component" value="Chromosome 1"/>
</dbReference>
<sequence>MKFAVAVVLLAVALGTEASVVAWGPWGHGVSGTWDGRALSSSWDHDEIPKVTLIYFQSHIKKRFLWIKLQLLLQIYKIESCVLEKPLNS</sequence>
<proteinExistence type="predicted"/>
<accession>A0A7R8UEY1</accession>
<evidence type="ECO:0000256" key="1">
    <source>
        <dbReference type="SAM" id="SignalP"/>
    </source>
</evidence>
<feature type="signal peptide" evidence="1">
    <location>
        <begin position="1"/>
        <end position="18"/>
    </location>
</feature>
<protein>
    <submittedName>
        <fullName evidence="2">Uncharacterized protein</fullName>
    </submittedName>
</protein>
<evidence type="ECO:0000313" key="3">
    <source>
        <dbReference type="Proteomes" id="UP000594454"/>
    </source>
</evidence>
<dbReference type="EMBL" id="LR899009">
    <property type="protein sequence ID" value="CAD7079309.1"/>
    <property type="molecule type" value="Genomic_DNA"/>
</dbReference>
<evidence type="ECO:0000313" key="2">
    <source>
        <dbReference type="EMBL" id="CAD7079309.1"/>
    </source>
</evidence>
<name>A0A7R8UEY1_HERIL</name>
<gene>
    <name evidence="2" type="ORF">HERILL_LOCUS2529</name>
</gene>
<organism evidence="2 3">
    <name type="scientific">Hermetia illucens</name>
    <name type="common">Black soldier fly</name>
    <dbReference type="NCBI Taxonomy" id="343691"/>
    <lineage>
        <taxon>Eukaryota</taxon>
        <taxon>Metazoa</taxon>
        <taxon>Ecdysozoa</taxon>
        <taxon>Arthropoda</taxon>
        <taxon>Hexapoda</taxon>
        <taxon>Insecta</taxon>
        <taxon>Pterygota</taxon>
        <taxon>Neoptera</taxon>
        <taxon>Endopterygota</taxon>
        <taxon>Diptera</taxon>
        <taxon>Brachycera</taxon>
        <taxon>Stratiomyomorpha</taxon>
        <taxon>Stratiomyidae</taxon>
        <taxon>Hermetiinae</taxon>
        <taxon>Hermetia</taxon>
    </lineage>
</organism>
<dbReference type="InParanoid" id="A0A7R8UEY1"/>
<keyword evidence="1" id="KW-0732">Signal</keyword>
<dbReference type="AlphaFoldDB" id="A0A7R8UEY1"/>
<reference evidence="2 3" key="1">
    <citation type="submission" date="2020-11" db="EMBL/GenBank/DDBJ databases">
        <authorList>
            <person name="Wallbank WR R."/>
            <person name="Pardo Diaz C."/>
            <person name="Kozak K."/>
            <person name="Martin S."/>
            <person name="Jiggins C."/>
            <person name="Moest M."/>
            <person name="Warren A I."/>
            <person name="Generalovic N T."/>
            <person name="Byers J.R.P. K."/>
            <person name="Montejo-Kovacevich G."/>
            <person name="Yen C E."/>
        </authorList>
    </citation>
    <scope>NUCLEOTIDE SEQUENCE [LARGE SCALE GENOMIC DNA]</scope>
</reference>
<keyword evidence="3" id="KW-1185">Reference proteome</keyword>
<feature type="chain" id="PRO_5031162579" evidence="1">
    <location>
        <begin position="19"/>
        <end position="89"/>
    </location>
</feature>